<protein>
    <submittedName>
        <fullName evidence="2">GH11779</fullName>
    </submittedName>
</protein>
<accession>B4K0J1</accession>
<gene>
    <name evidence="2" type="primary">Dgri\GH11779</name>
    <name evidence="2" type="ORF">Dgri_GH11779</name>
</gene>
<evidence type="ECO:0000313" key="2">
    <source>
        <dbReference type="EMBL" id="EDV92488.1"/>
    </source>
</evidence>
<sequence>MNTITVVSYDSVPAQISGYKRKAESIFAALQRLDVLWPVLTTSSVASVQIKSNLELLSKTEASFNLAYDSLERLDYDEIGSDLSINFLRQFVEVACRHAMSGLGNTNVRTEGHTVEICFKSQVSDYADSLTALVSPTITDSQHGIAIGIQNWNIPANYKPQRVDLQWEVGSCSVGLNSSEEKSIEEHSKQDQQLTGAAEATTADTKQKATCCVKRQPLRRIPIMRPDNTWYRSDAEIASAFADELEDRFTPFALASFCQVQDTEAFLNADLDPVQPITRNVPMSGLGDTNVRTEGQTVEICFKSQVSDYADSLTALVSPTITDSQHGIGIGIQNWNITASYKPQRVDLLIGASMFLLCVGQIKLWEVGSCSVGLNSSEEKSIEEHSKQDQQLTGAAEATTADTKQATQPLESAIRWNCES</sequence>
<feature type="compositionally biased region" description="Basic and acidic residues" evidence="1">
    <location>
        <begin position="180"/>
        <end position="190"/>
    </location>
</feature>
<dbReference type="Proteomes" id="UP000001070">
    <property type="component" value="Unassembled WGS sequence"/>
</dbReference>
<reference evidence="2 3" key="1">
    <citation type="journal article" date="2007" name="Nature">
        <title>Evolution of genes and genomes on the Drosophila phylogeny.</title>
        <authorList>
            <consortium name="Drosophila 12 Genomes Consortium"/>
            <person name="Clark A.G."/>
            <person name="Eisen M.B."/>
            <person name="Smith D.R."/>
            <person name="Bergman C.M."/>
            <person name="Oliver B."/>
            <person name="Markow T.A."/>
            <person name="Kaufman T.C."/>
            <person name="Kellis M."/>
            <person name="Gelbart W."/>
            <person name="Iyer V.N."/>
            <person name="Pollard D.A."/>
            <person name="Sackton T.B."/>
            <person name="Larracuente A.M."/>
            <person name="Singh N.D."/>
            <person name="Abad J.P."/>
            <person name="Abt D.N."/>
            <person name="Adryan B."/>
            <person name="Aguade M."/>
            <person name="Akashi H."/>
            <person name="Anderson W.W."/>
            <person name="Aquadro C.F."/>
            <person name="Ardell D.H."/>
            <person name="Arguello R."/>
            <person name="Artieri C.G."/>
            <person name="Barbash D.A."/>
            <person name="Barker D."/>
            <person name="Barsanti P."/>
            <person name="Batterham P."/>
            <person name="Batzoglou S."/>
            <person name="Begun D."/>
            <person name="Bhutkar A."/>
            <person name="Blanco E."/>
            <person name="Bosak S.A."/>
            <person name="Bradley R.K."/>
            <person name="Brand A.D."/>
            <person name="Brent M.R."/>
            <person name="Brooks A.N."/>
            <person name="Brown R.H."/>
            <person name="Butlin R.K."/>
            <person name="Caggese C."/>
            <person name="Calvi B.R."/>
            <person name="Bernardo de Carvalho A."/>
            <person name="Caspi A."/>
            <person name="Castrezana S."/>
            <person name="Celniker S.E."/>
            <person name="Chang J.L."/>
            <person name="Chapple C."/>
            <person name="Chatterji S."/>
            <person name="Chinwalla A."/>
            <person name="Civetta A."/>
            <person name="Clifton S.W."/>
            <person name="Comeron J.M."/>
            <person name="Costello J.C."/>
            <person name="Coyne J.A."/>
            <person name="Daub J."/>
            <person name="David R.G."/>
            <person name="Delcher A.L."/>
            <person name="Delehaunty K."/>
            <person name="Do C.B."/>
            <person name="Ebling H."/>
            <person name="Edwards K."/>
            <person name="Eickbush T."/>
            <person name="Evans J.D."/>
            <person name="Filipski A."/>
            <person name="Findeiss S."/>
            <person name="Freyhult E."/>
            <person name="Fulton L."/>
            <person name="Fulton R."/>
            <person name="Garcia A.C."/>
            <person name="Gardiner A."/>
            <person name="Garfield D.A."/>
            <person name="Garvin B.E."/>
            <person name="Gibson G."/>
            <person name="Gilbert D."/>
            <person name="Gnerre S."/>
            <person name="Godfrey J."/>
            <person name="Good R."/>
            <person name="Gotea V."/>
            <person name="Gravely B."/>
            <person name="Greenberg A.J."/>
            <person name="Griffiths-Jones S."/>
            <person name="Gross S."/>
            <person name="Guigo R."/>
            <person name="Gustafson E.A."/>
            <person name="Haerty W."/>
            <person name="Hahn M.W."/>
            <person name="Halligan D.L."/>
            <person name="Halpern A.L."/>
            <person name="Halter G.M."/>
            <person name="Han M.V."/>
            <person name="Heger A."/>
            <person name="Hillier L."/>
            <person name="Hinrichs A.S."/>
            <person name="Holmes I."/>
            <person name="Hoskins R.A."/>
            <person name="Hubisz M.J."/>
            <person name="Hultmark D."/>
            <person name="Huntley M.A."/>
            <person name="Jaffe D.B."/>
            <person name="Jagadeeshan S."/>
            <person name="Jeck W.R."/>
            <person name="Johnson J."/>
            <person name="Jones C.D."/>
            <person name="Jordan W.C."/>
            <person name="Karpen G.H."/>
            <person name="Kataoka E."/>
            <person name="Keightley P.D."/>
            <person name="Kheradpour P."/>
            <person name="Kirkness E.F."/>
            <person name="Koerich L.B."/>
            <person name="Kristiansen K."/>
            <person name="Kudrna D."/>
            <person name="Kulathinal R.J."/>
            <person name="Kumar S."/>
            <person name="Kwok R."/>
            <person name="Lander E."/>
            <person name="Langley C.H."/>
            <person name="Lapoint R."/>
            <person name="Lazzaro B.P."/>
            <person name="Lee S.J."/>
            <person name="Levesque L."/>
            <person name="Li R."/>
            <person name="Lin C.F."/>
            <person name="Lin M.F."/>
            <person name="Lindblad-Toh K."/>
            <person name="Llopart A."/>
            <person name="Long M."/>
            <person name="Low L."/>
            <person name="Lozovsky E."/>
            <person name="Lu J."/>
            <person name="Luo M."/>
            <person name="Machado C.A."/>
            <person name="Makalowski W."/>
            <person name="Marzo M."/>
            <person name="Matsuda M."/>
            <person name="Matzkin L."/>
            <person name="McAllister B."/>
            <person name="McBride C.S."/>
            <person name="McKernan B."/>
            <person name="McKernan K."/>
            <person name="Mendez-Lago M."/>
            <person name="Minx P."/>
            <person name="Mollenhauer M.U."/>
            <person name="Montooth K."/>
            <person name="Mount S.M."/>
            <person name="Mu X."/>
            <person name="Myers E."/>
            <person name="Negre B."/>
            <person name="Newfeld S."/>
            <person name="Nielsen R."/>
            <person name="Noor M.A."/>
            <person name="O'Grady P."/>
            <person name="Pachter L."/>
            <person name="Papaceit M."/>
            <person name="Parisi M.J."/>
            <person name="Parisi M."/>
            <person name="Parts L."/>
            <person name="Pedersen J.S."/>
            <person name="Pesole G."/>
            <person name="Phillippy A.M."/>
            <person name="Ponting C.P."/>
            <person name="Pop M."/>
            <person name="Porcelli D."/>
            <person name="Powell J.R."/>
            <person name="Prohaska S."/>
            <person name="Pruitt K."/>
            <person name="Puig M."/>
            <person name="Quesneville H."/>
            <person name="Ram K.R."/>
            <person name="Rand D."/>
            <person name="Rasmussen M.D."/>
            <person name="Reed L.K."/>
            <person name="Reenan R."/>
            <person name="Reily A."/>
            <person name="Remington K.A."/>
            <person name="Rieger T.T."/>
            <person name="Ritchie M.G."/>
            <person name="Robin C."/>
            <person name="Rogers Y.H."/>
            <person name="Rohde C."/>
            <person name="Rozas J."/>
            <person name="Rubenfield M.J."/>
            <person name="Ruiz A."/>
            <person name="Russo S."/>
            <person name="Salzberg S.L."/>
            <person name="Sanchez-Gracia A."/>
            <person name="Saranga D.J."/>
            <person name="Sato H."/>
            <person name="Schaeffer S.W."/>
            <person name="Schatz M.C."/>
            <person name="Schlenke T."/>
            <person name="Schwartz R."/>
            <person name="Segarra C."/>
            <person name="Singh R.S."/>
            <person name="Sirot L."/>
            <person name="Sirota M."/>
            <person name="Sisneros N.B."/>
            <person name="Smith C.D."/>
            <person name="Smith T.F."/>
            <person name="Spieth J."/>
            <person name="Stage D.E."/>
            <person name="Stark A."/>
            <person name="Stephan W."/>
            <person name="Strausberg R.L."/>
            <person name="Strempel S."/>
            <person name="Sturgill D."/>
            <person name="Sutton G."/>
            <person name="Sutton G.G."/>
            <person name="Tao W."/>
            <person name="Teichmann S."/>
            <person name="Tobari Y.N."/>
            <person name="Tomimura Y."/>
            <person name="Tsolas J.M."/>
            <person name="Valente V.L."/>
            <person name="Venter E."/>
            <person name="Venter J.C."/>
            <person name="Vicario S."/>
            <person name="Vieira F.G."/>
            <person name="Vilella A.J."/>
            <person name="Villasante A."/>
            <person name="Walenz B."/>
            <person name="Wang J."/>
            <person name="Wasserman M."/>
            <person name="Watts T."/>
            <person name="Wilson D."/>
            <person name="Wilson R.K."/>
            <person name="Wing R.A."/>
            <person name="Wolfner M.F."/>
            <person name="Wong A."/>
            <person name="Wong G.K."/>
            <person name="Wu C.I."/>
            <person name="Wu G."/>
            <person name="Yamamoto D."/>
            <person name="Yang H.P."/>
            <person name="Yang S.P."/>
            <person name="Yorke J.A."/>
            <person name="Yoshida K."/>
            <person name="Zdobnov E."/>
            <person name="Zhang P."/>
            <person name="Zhang Y."/>
            <person name="Zimin A.V."/>
            <person name="Baldwin J."/>
            <person name="Abdouelleil A."/>
            <person name="Abdulkadir J."/>
            <person name="Abebe A."/>
            <person name="Abera B."/>
            <person name="Abreu J."/>
            <person name="Acer S.C."/>
            <person name="Aftuck L."/>
            <person name="Alexander A."/>
            <person name="An P."/>
            <person name="Anderson E."/>
            <person name="Anderson S."/>
            <person name="Arachi H."/>
            <person name="Azer M."/>
            <person name="Bachantsang P."/>
            <person name="Barry A."/>
            <person name="Bayul T."/>
            <person name="Berlin A."/>
            <person name="Bessette D."/>
            <person name="Bloom T."/>
            <person name="Blye J."/>
            <person name="Boguslavskiy L."/>
            <person name="Bonnet C."/>
            <person name="Boukhgalter B."/>
            <person name="Bourzgui I."/>
            <person name="Brown A."/>
            <person name="Cahill P."/>
            <person name="Channer S."/>
            <person name="Cheshatsang Y."/>
            <person name="Chuda L."/>
            <person name="Citroen M."/>
            <person name="Collymore A."/>
            <person name="Cooke P."/>
            <person name="Costello M."/>
            <person name="D'Aco K."/>
            <person name="Daza R."/>
            <person name="De Haan G."/>
            <person name="DeGray S."/>
            <person name="DeMaso C."/>
            <person name="Dhargay N."/>
            <person name="Dooley K."/>
            <person name="Dooley E."/>
            <person name="Doricent M."/>
            <person name="Dorje P."/>
            <person name="Dorjee K."/>
            <person name="Dupes A."/>
            <person name="Elong R."/>
            <person name="Falk J."/>
            <person name="Farina A."/>
            <person name="Faro S."/>
            <person name="Ferguson D."/>
            <person name="Fisher S."/>
            <person name="Foley C.D."/>
            <person name="Franke A."/>
            <person name="Friedrich D."/>
            <person name="Gadbois L."/>
            <person name="Gearin G."/>
            <person name="Gearin C.R."/>
            <person name="Giannoukos G."/>
            <person name="Goode T."/>
            <person name="Graham J."/>
            <person name="Grandbois E."/>
            <person name="Grewal S."/>
            <person name="Gyaltsen K."/>
            <person name="Hafez N."/>
            <person name="Hagos B."/>
            <person name="Hall J."/>
            <person name="Henson C."/>
            <person name="Hollinger A."/>
            <person name="Honan T."/>
            <person name="Huard M.D."/>
            <person name="Hughes L."/>
            <person name="Hurhula B."/>
            <person name="Husby M.E."/>
            <person name="Kamat A."/>
            <person name="Kanga B."/>
            <person name="Kashin S."/>
            <person name="Khazanovich D."/>
            <person name="Kisner P."/>
            <person name="Lance K."/>
            <person name="Lara M."/>
            <person name="Lee W."/>
            <person name="Lennon N."/>
            <person name="Letendre F."/>
            <person name="LeVine R."/>
            <person name="Lipovsky A."/>
            <person name="Liu X."/>
            <person name="Liu J."/>
            <person name="Liu S."/>
            <person name="Lokyitsang T."/>
            <person name="Lokyitsang Y."/>
            <person name="Lubonja R."/>
            <person name="Lui A."/>
            <person name="MacDonald P."/>
            <person name="Magnisalis V."/>
            <person name="Maru K."/>
            <person name="Matthews C."/>
            <person name="McCusker W."/>
            <person name="McDonough S."/>
            <person name="Mehta T."/>
            <person name="Meldrim J."/>
            <person name="Meneus L."/>
            <person name="Mihai O."/>
            <person name="Mihalev A."/>
            <person name="Mihova T."/>
            <person name="Mittelman R."/>
            <person name="Mlenga V."/>
            <person name="Montmayeur A."/>
            <person name="Mulrain L."/>
            <person name="Navidi A."/>
            <person name="Naylor J."/>
            <person name="Negash T."/>
            <person name="Nguyen T."/>
            <person name="Nguyen N."/>
            <person name="Nicol R."/>
            <person name="Norbu C."/>
            <person name="Norbu N."/>
            <person name="Novod N."/>
            <person name="O'Neill B."/>
            <person name="Osman S."/>
            <person name="Markiewicz E."/>
            <person name="Oyono O.L."/>
            <person name="Patti C."/>
            <person name="Phunkhang P."/>
            <person name="Pierre F."/>
            <person name="Priest M."/>
            <person name="Raghuraman S."/>
            <person name="Rege F."/>
            <person name="Reyes R."/>
            <person name="Rise C."/>
            <person name="Rogov P."/>
            <person name="Ross K."/>
            <person name="Ryan E."/>
            <person name="Settipalli S."/>
            <person name="Shea T."/>
            <person name="Sherpa N."/>
            <person name="Shi L."/>
            <person name="Shih D."/>
            <person name="Sparrow T."/>
            <person name="Spaulding J."/>
            <person name="Stalker J."/>
            <person name="Stange-Thomann N."/>
            <person name="Stavropoulos S."/>
            <person name="Stone C."/>
            <person name="Strader C."/>
            <person name="Tesfaye S."/>
            <person name="Thomson T."/>
            <person name="Thoulutsang Y."/>
            <person name="Thoulutsang D."/>
            <person name="Topham K."/>
            <person name="Topping I."/>
            <person name="Tsamla T."/>
            <person name="Vassiliev H."/>
            <person name="Vo A."/>
            <person name="Wangchuk T."/>
            <person name="Wangdi T."/>
            <person name="Weiand M."/>
            <person name="Wilkinson J."/>
            <person name="Wilson A."/>
            <person name="Yadav S."/>
            <person name="Young G."/>
            <person name="Yu Q."/>
            <person name="Zembek L."/>
            <person name="Zhong D."/>
            <person name="Zimmer A."/>
            <person name="Zwirko Z."/>
            <person name="Jaffe D.B."/>
            <person name="Alvarez P."/>
            <person name="Brockman W."/>
            <person name="Butler J."/>
            <person name="Chin C."/>
            <person name="Gnerre S."/>
            <person name="Grabherr M."/>
            <person name="Kleber M."/>
            <person name="Mauceli E."/>
            <person name="MacCallum I."/>
        </authorList>
    </citation>
    <scope>NUCLEOTIDE SEQUENCE [LARGE SCALE GENOMIC DNA]</scope>
    <source>
        <strain evidence="3">Tucson 15287-2541.00</strain>
    </source>
</reference>
<dbReference type="AlphaFoldDB" id="B4K0J1"/>
<feature type="region of interest" description="Disordered" evidence="1">
    <location>
        <begin position="381"/>
        <end position="406"/>
    </location>
</feature>
<dbReference type="eggNOG" id="ENOG502RTNU">
    <property type="taxonomic scope" value="Eukaryota"/>
</dbReference>
<feature type="region of interest" description="Disordered" evidence="1">
    <location>
        <begin position="180"/>
        <end position="201"/>
    </location>
</feature>
<evidence type="ECO:0000256" key="1">
    <source>
        <dbReference type="SAM" id="MobiDB-lite"/>
    </source>
</evidence>
<proteinExistence type="predicted"/>
<dbReference type="EMBL" id="CH916459">
    <property type="protein sequence ID" value="EDV92488.1"/>
    <property type="molecule type" value="Genomic_DNA"/>
</dbReference>
<evidence type="ECO:0000313" key="3">
    <source>
        <dbReference type="Proteomes" id="UP000001070"/>
    </source>
</evidence>
<dbReference type="HOGENOM" id="CLU_654295_0_0_1"/>
<organism evidence="3">
    <name type="scientific">Drosophila grimshawi</name>
    <name type="common">Hawaiian fruit fly</name>
    <name type="synonym">Idiomyia grimshawi</name>
    <dbReference type="NCBI Taxonomy" id="7222"/>
    <lineage>
        <taxon>Eukaryota</taxon>
        <taxon>Metazoa</taxon>
        <taxon>Ecdysozoa</taxon>
        <taxon>Arthropoda</taxon>
        <taxon>Hexapoda</taxon>
        <taxon>Insecta</taxon>
        <taxon>Pterygota</taxon>
        <taxon>Neoptera</taxon>
        <taxon>Endopterygota</taxon>
        <taxon>Diptera</taxon>
        <taxon>Brachycera</taxon>
        <taxon>Muscomorpha</taxon>
        <taxon>Ephydroidea</taxon>
        <taxon>Drosophilidae</taxon>
        <taxon>Drosophila</taxon>
        <taxon>Hawaiian Drosophila</taxon>
    </lineage>
</organism>
<keyword evidence="3" id="KW-1185">Reference proteome</keyword>
<dbReference type="InParanoid" id="B4K0J1"/>
<name>B4K0J1_DROGR</name>